<sequence length="544" mass="58754">MDAFADVSSLWGISQGASFSQVSDEDFLALLQKQLPQNVLGQSPFHPAQNSIDPQNINRFSFSSLTPSSDDSSPSPPQQGQDQSLDDSGGDPALKRKADDEDDMEEGPSHKHTSASQNKKTASTAGSRRKSAAATSTTKDEGRLLKRKEQNRAAQRAFRERKEKHVKDLEDKVAALEAKNEQAVSENENLRDLLQRLQNENVILKQSPFTFSMPKDAGSSTDKSLSNFHGSDSTSLASSPQQPTTVSSPLSDRTSPRPANPLDWNSLTAFDPAMLNLLDDHPQPTATESASMMDFGIMASPYTTIANNPMFMSLASNFDSATPSDPTAFNFDQPMLSEWPSPSLANQENSSLDEIFAPYFSSQPTYTFSNGSTDSPITHHTLPSSVSNLGHTPESGSGTSSSSSPESSISDAPLNTPIDGVSVNGESHDSKKCPKSRSECVQHIENSGPSPFAPPQPMIRKASDPAGPIVKCQGSSFLPKTEKSDENIEVLAAWRTIMANPKVKEGDINELCTEFTRKARCDGTKVVLEPSTVNSILDTINSRP</sequence>
<evidence type="ECO:0000313" key="2">
    <source>
        <dbReference type="Proteomes" id="UP000308600"/>
    </source>
</evidence>
<dbReference type="EMBL" id="ML208259">
    <property type="protein sequence ID" value="TFK76641.1"/>
    <property type="molecule type" value="Genomic_DNA"/>
</dbReference>
<dbReference type="Proteomes" id="UP000308600">
    <property type="component" value="Unassembled WGS sequence"/>
</dbReference>
<protein>
    <submittedName>
        <fullName evidence="1">Uncharacterized protein</fullName>
    </submittedName>
</protein>
<keyword evidence="2" id="KW-1185">Reference proteome</keyword>
<name>A0ACD3BFP3_9AGAR</name>
<gene>
    <name evidence="1" type="ORF">BDN72DRAFT_866549</name>
</gene>
<reference evidence="1 2" key="1">
    <citation type="journal article" date="2019" name="Nat. Ecol. Evol.">
        <title>Megaphylogeny resolves global patterns of mushroom evolution.</title>
        <authorList>
            <person name="Varga T."/>
            <person name="Krizsan K."/>
            <person name="Foldi C."/>
            <person name="Dima B."/>
            <person name="Sanchez-Garcia M."/>
            <person name="Sanchez-Ramirez S."/>
            <person name="Szollosi G.J."/>
            <person name="Szarkandi J.G."/>
            <person name="Papp V."/>
            <person name="Albert L."/>
            <person name="Andreopoulos W."/>
            <person name="Angelini C."/>
            <person name="Antonin V."/>
            <person name="Barry K.W."/>
            <person name="Bougher N.L."/>
            <person name="Buchanan P."/>
            <person name="Buyck B."/>
            <person name="Bense V."/>
            <person name="Catcheside P."/>
            <person name="Chovatia M."/>
            <person name="Cooper J."/>
            <person name="Damon W."/>
            <person name="Desjardin D."/>
            <person name="Finy P."/>
            <person name="Geml J."/>
            <person name="Haridas S."/>
            <person name="Hughes K."/>
            <person name="Justo A."/>
            <person name="Karasinski D."/>
            <person name="Kautmanova I."/>
            <person name="Kiss B."/>
            <person name="Kocsube S."/>
            <person name="Kotiranta H."/>
            <person name="LaButti K.M."/>
            <person name="Lechner B.E."/>
            <person name="Liimatainen K."/>
            <person name="Lipzen A."/>
            <person name="Lukacs Z."/>
            <person name="Mihaltcheva S."/>
            <person name="Morgado L.N."/>
            <person name="Niskanen T."/>
            <person name="Noordeloos M.E."/>
            <person name="Ohm R.A."/>
            <person name="Ortiz-Santana B."/>
            <person name="Ovrebo C."/>
            <person name="Racz N."/>
            <person name="Riley R."/>
            <person name="Savchenko A."/>
            <person name="Shiryaev A."/>
            <person name="Soop K."/>
            <person name="Spirin V."/>
            <person name="Szebenyi C."/>
            <person name="Tomsovsky M."/>
            <person name="Tulloss R.E."/>
            <person name="Uehling J."/>
            <person name="Grigoriev I.V."/>
            <person name="Vagvolgyi C."/>
            <person name="Papp T."/>
            <person name="Martin F.M."/>
            <person name="Miettinen O."/>
            <person name="Hibbett D.S."/>
            <person name="Nagy L.G."/>
        </authorList>
    </citation>
    <scope>NUCLEOTIDE SEQUENCE [LARGE SCALE GENOMIC DNA]</scope>
    <source>
        <strain evidence="1 2">NL-1719</strain>
    </source>
</reference>
<organism evidence="1 2">
    <name type="scientific">Pluteus cervinus</name>
    <dbReference type="NCBI Taxonomy" id="181527"/>
    <lineage>
        <taxon>Eukaryota</taxon>
        <taxon>Fungi</taxon>
        <taxon>Dikarya</taxon>
        <taxon>Basidiomycota</taxon>
        <taxon>Agaricomycotina</taxon>
        <taxon>Agaricomycetes</taxon>
        <taxon>Agaricomycetidae</taxon>
        <taxon>Agaricales</taxon>
        <taxon>Pluteineae</taxon>
        <taxon>Pluteaceae</taxon>
        <taxon>Pluteus</taxon>
    </lineage>
</organism>
<proteinExistence type="predicted"/>
<accession>A0ACD3BFP3</accession>
<evidence type="ECO:0000313" key="1">
    <source>
        <dbReference type="EMBL" id="TFK76641.1"/>
    </source>
</evidence>